<sequence length="23" mass="2510">VLNAMARAGYDASEMLLQVDRVS</sequence>
<dbReference type="AlphaFoldDB" id="A0A3B0XB31"/>
<gene>
    <name evidence="1" type="ORF">MNBD_GAMMA08-627</name>
</gene>
<dbReference type="EMBL" id="UOFH01000189">
    <property type="protein sequence ID" value="VAW61593.1"/>
    <property type="molecule type" value="Genomic_DNA"/>
</dbReference>
<feature type="non-terminal residue" evidence="1">
    <location>
        <position position="1"/>
    </location>
</feature>
<protein>
    <submittedName>
        <fullName evidence="1">Uncharacterized protein</fullName>
    </submittedName>
</protein>
<evidence type="ECO:0000313" key="1">
    <source>
        <dbReference type="EMBL" id="VAW61593.1"/>
    </source>
</evidence>
<reference evidence="1" key="1">
    <citation type="submission" date="2018-06" db="EMBL/GenBank/DDBJ databases">
        <authorList>
            <person name="Zhirakovskaya E."/>
        </authorList>
    </citation>
    <scope>NUCLEOTIDE SEQUENCE</scope>
</reference>
<name>A0A3B0XB31_9ZZZZ</name>
<accession>A0A3B0XB31</accession>
<organism evidence="1">
    <name type="scientific">hydrothermal vent metagenome</name>
    <dbReference type="NCBI Taxonomy" id="652676"/>
    <lineage>
        <taxon>unclassified sequences</taxon>
        <taxon>metagenomes</taxon>
        <taxon>ecological metagenomes</taxon>
    </lineage>
</organism>
<proteinExistence type="predicted"/>